<evidence type="ECO:0000256" key="5">
    <source>
        <dbReference type="SAM" id="MobiDB-lite"/>
    </source>
</evidence>
<proteinExistence type="predicted"/>
<protein>
    <recommendedName>
        <fullName evidence="6">Translocation and assembly module TamB C-terminal domain-containing protein</fullName>
    </recommendedName>
</protein>
<reference evidence="7" key="1">
    <citation type="journal article" date="2015" name="Nature">
        <title>Complex archaea that bridge the gap between prokaryotes and eukaryotes.</title>
        <authorList>
            <person name="Spang A."/>
            <person name="Saw J.H."/>
            <person name="Jorgensen S.L."/>
            <person name="Zaremba-Niedzwiedzka K."/>
            <person name="Martijn J."/>
            <person name="Lind A.E."/>
            <person name="van Eijk R."/>
            <person name="Schleper C."/>
            <person name="Guy L."/>
            <person name="Ettema T.J."/>
        </authorList>
    </citation>
    <scope>NUCLEOTIDE SEQUENCE</scope>
</reference>
<keyword evidence="3" id="KW-1133">Transmembrane helix</keyword>
<name>A0A0F9KFN7_9ZZZZ</name>
<dbReference type="EMBL" id="LAZR01015228">
    <property type="protein sequence ID" value="KKM14090.1"/>
    <property type="molecule type" value="Genomic_DNA"/>
</dbReference>
<evidence type="ECO:0000256" key="4">
    <source>
        <dbReference type="ARBA" id="ARBA00023136"/>
    </source>
</evidence>
<dbReference type="AlphaFoldDB" id="A0A0F9KFN7"/>
<evidence type="ECO:0000313" key="7">
    <source>
        <dbReference type="EMBL" id="KKM14090.1"/>
    </source>
</evidence>
<comment type="caution">
    <text evidence="7">The sequence shown here is derived from an EMBL/GenBank/DDBJ whole genome shotgun (WGS) entry which is preliminary data.</text>
</comment>
<comment type="subcellular location">
    <subcellularLocation>
        <location evidence="1">Membrane</location>
        <topology evidence="1">Single-pass membrane protein</topology>
    </subcellularLocation>
</comment>
<keyword evidence="2" id="KW-0812">Transmembrane</keyword>
<organism evidence="7">
    <name type="scientific">marine sediment metagenome</name>
    <dbReference type="NCBI Taxonomy" id="412755"/>
    <lineage>
        <taxon>unclassified sequences</taxon>
        <taxon>metagenomes</taxon>
        <taxon>ecological metagenomes</taxon>
    </lineage>
</organism>
<feature type="non-terminal residue" evidence="7">
    <location>
        <position position="1"/>
    </location>
</feature>
<dbReference type="GO" id="GO:0005886">
    <property type="term" value="C:plasma membrane"/>
    <property type="evidence" value="ECO:0007669"/>
    <property type="project" value="InterPro"/>
</dbReference>
<feature type="compositionally biased region" description="Basic and acidic residues" evidence="5">
    <location>
        <begin position="445"/>
        <end position="467"/>
    </location>
</feature>
<evidence type="ECO:0000256" key="1">
    <source>
        <dbReference type="ARBA" id="ARBA00004167"/>
    </source>
</evidence>
<keyword evidence="4" id="KW-0472">Membrane</keyword>
<feature type="region of interest" description="Disordered" evidence="5">
    <location>
        <begin position="426"/>
        <end position="467"/>
    </location>
</feature>
<dbReference type="InterPro" id="IPR007452">
    <property type="entry name" value="TamB_C"/>
</dbReference>
<accession>A0A0F9KFN7</accession>
<feature type="domain" description="Translocation and assembly module TamB C-terminal" evidence="6">
    <location>
        <begin position="12"/>
        <end position="414"/>
    </location>
</feature>
<evidence type="ECO:0000256" key="3">
    <source>
        <dbReference type="ARBA" id="ARBA00022989"/>
    </source>
</evidence>
<gene>
    <name evidence="7" type="ORF">LCGC14_1709630</name>
</gene>
<evidence type="ECO:0000259" key="6">
    <source>
        <dbReference type="Pfam" id="PF04357"/>
    </source>
</evidence>
<dbReference type="GO" id="GO:0009306">
    <property type="term" value="P:protein secretion"/>
    <property type="evidence" value="ECO:0007669"/>
    <property type="project" value="InterPro"/>
</dbReference>
<dbReference type="Pfam" id="PF04357">
    <property type="entry name" value="TamB"/>
    <property type="match status" value="1"/>
</dbReference>
<sequence>EEDNELFYGKASFDTDMTVGGNLDLPKIEGKLKIRKITDVTFVVPEEQLDVQERDGVVIFVNRENPDAILTTTEEEEAPELLQGMDVEAILEIANDAVFNVIIDKKSGDNLQVSGEAELNLSIEPNGRVGLSGRYEVQSGHYETSLYNLVKRRFELNPGSTVTWRGDPMDAELDVTAVYNVETSAAPLMTTVDPSSATKYQQVLPFMVYLNVKGELMEPKLSFGMDMPEDDQGALGGAVYGRVQQLNEQESELNKQVFSLLALNKFFPASGSDGSGGGTAALAKDNVNKMLSGQLNSFSDKVFGNTGIDLNFDLDSFTDYQGDSPQDRTQLNINAQKKLFDNRLIVTAGSAVDVEGSSSQSQGSTPIIGNVSLEYLLTENGRYRLRGFRKNEYTNVIDGQLIVTGAALIFNREFNEFSELFNPLKDTDLENANKGNSSDVDEKEEDKKDDAKKKDADTTDDANKDGE</sequence>
<evidence type="ECO:0000256" key="2">
    <source>
        <dbReference type="ARBA" id="ARBA00022692"/>
    </source>
</evidence>